<accession>D0LLX3</accession>
<evidence type="ECO:0008006" key="4">
    <source>
        <dbReference type="Google" id="ProtNLM"/>
    </source>
</evidence>
<evidence type="ECO:0000313" key="3">
    <source>
        <dbReference type="Proteomes" id="UP000001880"/>
    </source>
</evidence>
<reference evidence="2 3" key="1">
    <citation type="journal article" date="2010" name="Stand. Genomic Sci.">
        <title>Complete genome sequence of Haliangium ochraceum type strain (SMP-2).</title>
        <authorList>
            <consortium name="US DOE Joint Genome Institute (JGI-PGF)"/>
            <person name="Ivanova N."/>
            <person name="Daum C."/>
            <person name="Lang E."/>
            <person name="Abt B."/>
            <person name="Kopitz M."/>
            <person name="Saunders E."/>
            <person name="Lapidus A."/>
            <person name="Lucas S."/>
            <person name="Glavina Del Rio T."/>
            <person name="Nolan M."/>
            <person name="Tice H."/>
            <person name="Copeland A."/>
            <person name="Cheng J.F."/>
            <person name="Chen F."/>
            <person name="Bruce D."/>
            <person name="Goodwin L."/>
            <person name="Pitluck S."/>
            <person name="Mavromatis K."/>
            <person name="Pati A."/>
            <person name="Mikhailova N."/>
            <person name="Chen A."/>
            <person name="Palaniappan K."/>
            <person name="Land M."/>
            <person name="Hauser L."/>
            <person name="Chang Y.J."/>
            <person name="Jeffries C.D."/>
            <person name="Detter J.C."/>
            <person name="Brettin T."/>
            <person name="Rohde M."/>
            <person name="Goker M."/>
            <person name="Bristow J."/>
            <person name="Markowitz V."/>
            <person name="Eisen J.A."/>
            <person name="Hugenholtz P."/>
            <person name="Kyrpides N.C."/>
            <person name="Klenk H.P."/>
        </authorList>
    </citation>
    <scope>NUCLEOTIDE SEQUENCE [LARGE SCALE GENOMIC DNA]</scope>
    <source>
        <strain evidence="3">DSM 14365 / CIP 107738 / JCM 11303 / AJ 13395 / SMP-2</strain>
    </source>
</reference>
<protein>
    <recommendedName>
        <fullName evidence="4">Type II secretion system protein GspN</fullName>
    </recommendedName>
</protein>
<feature type="compositionally biased region" description="Acidic residues" evidence="1">
    <location>
        <begin position="461"/>
        <end position="494"/>
    </location>
</feature>
<proteinExistence type="predicted"/>
<feature type="compositionally biased region" description="Basic and acidic residues" evidence="1">
    <location>
        <begin position="447"/>
        <end position="460"/>
    </location>
</feature>
<dbReference type="KEGG" id="hoh:Hoch_2618"/>
<sequence>MTLSDKQKRILRWVGYPLLALLVFSFTLQRTFPYERIKEKIVELAKPSYDVEIVSVEPGFWPGAMVLETILLKSKPKTPSEEPSVILIDRLEIDIGLLALVVGTAAIDIEATLGEGTVSGEVSVTSSQLDTHFVTEDLSLDAIPGIQAVVGLPMKGNLNAEIDLSVPESRWDLAEGLVTLSCPGCVAGDGEAKIKPRQRRGRAAMFGGEGLTVPALNLGDLSGRVVIGNGRGVIEEFEAESVDGVLAVRGEVQFAAALAEARFEQACLRFRLSDALKQREPEFGNVQLLMGAPPQDDGFSNIKMLGKVSEMRMLAAVNCEQDGTAERVNLRGNTTSASRVNRGERGRPSLPDEDDEDAEDMDEGDEDMDEGERVGEAGGTLRGGIDGQGEVAERRPAGVDTGEEAAREVLERGAARGEGGDTANLRGRRPLGDPAQRGLDNDDDDDGRAGRNEERGRDFDDEREFDEEDDEEPEPDDRYEDEIDPEEAEEEFEG</sequence>
<dbReference type="RefSeq" id="WP_012827759.1">
    <property type="nucleotide sequence ID" value="NC_013440.1"/>
</dbReference>
<feature type="compositionally biased region" description="Gly residues" evidence="1">
    <location>
        <begin position="376"/>
        <end position="387"/>
    </location>
</feature>
<keyword evidence="3" id="KW-1185">Reference proteome</keyword>
<feature type="compositionally biased region" description="Basic and acidic residues" evidence="1">
    <location>
        <begin position="404"/>
        <end position="419"/>
    </location>
</feature>
<evidence type="ECO:0000256" key="1">
    <source>
        <dbReference type="SAM" id="MobiDB-lite"/>
    </source>
</evidence>
<dbReference type="eggNOG" id="ENOG5033BQ8">
    <property type="taxonomic scope" value="Bacteria"/>
</dbReference>
<dbReference type="InterPro" id="IPR030925">
    <property type="entry name" value="T2SS_GspN_Lepto"/>
</dbReference>
<name>D0LLX3_HALO1</name>
<feature type="compositionally biased region" description="Acidic residues" evidence="1">
    <location>
        <begin position="351"/>
        <end position="370"/>
    </location>
</feature>
<dbReference type="AlphaFoldDB" id="D0LLX3"/>
<dbReference type="STRING" id="502025.Hoch_2618"/>
<feature type="region of interest" description="Disordered" evidence="1">
    <location>
        <begin position="326"/>
        <end position="494"/>
    </location>
</feature>
<dbReference type="Proteomes" id="UP000001880">
    <property type="component" value="Chromosome"/>
</dbReference>
<evidence type="ECO:0000313" key="2">
    <source>
        <dbReference type="EMBL" id="ACY15151.1"/>
    </source>
</evidence>
<dbReference type="HOGENOM" id="CLU_551829_0_0_7"/>
<dbReference type="NCBIfam" id="TIGR04411">
    <property type="entry name" value="T2SS_GspN_Lepto"/>
    <property type="match status" value="1"/>
</dbReference>
<dbReference type="OrthoDB" id="5492083at2"/>
<dbReference type="EMBL" id="CP001804">
    <property type="protein sequence ID" value="ACY15151.1"/>
    <property type="molecule type" value="Genomic_DNA"/>
</dbReference>
<organism evidence="2 3">
    <name type="scientific">Haliangium ochraceum (strain DSM 14365 / JCM 11303 / SMP-2)</name>
    <dbReference type="NCBI Taxonomy" id="502025"/>
    <lineage>
        <taxon>Bacteria</taxon>
        <taxon>Pseudomonadati</taxon>
        <taxon>Myxococcota</taxon>
        <taxon>Polyangia</taxon>
        <taxon>Haliangiales</taxon>
        <taxon>Kofleriaceae</taxon>
        <taxon>Haliangium</taxon>
    </lineage>
</organism>
<gene>
    <name evidence="2" type="ordered locus">Hoch_2618</name>
</gene>